<keyword evidence="2" id="KW-0813">Transport</keyword>
<evidence type="ECO:0000256" key="3">
    <source>
        <dbReference type="ARBA" id="ARBA00022729"/>
    </source>
</evidence>
<feature type="domain" description="Solute-binding protein family 3/N-terminal" evidence="5">
    <location>
        <begin position="62"/>
        <end position="291"/>
    </location>
</feature>
<keyword evidence="3 4" id="KW-0732">Signal</keyword>
<dbReference type="PANTHER" id="PTHR30085:SF7">
    <property type="entry name" value="AMINO-ACID ABC TRANSPORTER-BINDING PROTEIN YHDW-RELATED"/>
    <property type="match status" value="1"/>
</dbReference>
<evidence type="ECO:0000313" key="6">
    <source>
        <dbReference type="EMBL" id="OYX34635.1"/>
    </source>
</evidence>
<dbReference type="Pfam" id="PF00497">
    <property type="entry name" value="SBP_bac_3"/>
    <property type="match status" value="1"/>
</dbReference>
<dbReference type="EMBL" id="NCEB01000008">
    <property type="protein sequence ID" value="OYX34635.1"/>
    <property type="molecule type" value="Genomic_DNA"/>
</dbReference>
<dbReference type="Gene3D" id="3.40.190.10">
    <property type="entry name" value="Periplasmic binding protein-like II"/>
    <property type="match status" value="2"/>
</dbReference>
<dbReference type="InterPro" id="IPR051455">
    <property type="entry name" value="Bact_solute-bind_prot3"/>
</dbReference>
<dbReference type="PANTHER" id="PTHR30085">
    <property type="entry name" value="AMINO ACID ABC TRANSPORTER PERMEASE"/>
    <property type="match status" value="1"/>
</dbReference>
<dbReference type="PROSITE" id="PS51257">
    <property type="entry name" value="PROKAR_LIPOPROTEIN"/>
    <property type="match status" value="1"/>
</dbReference>
<reference evidence="6 7" key="1">
    <citation type="submission" date="2017-03" db="EMBL/GenBank/DDBJ databases">
        <title>Lifting the veil on microbial sulfur biogeochemistry in mining wastewaters.</title>
        <authorList>
            <person name="Kantor R.S."/>
            <person name="Colenbrander Nelson T."/>
            <person name="Marshall S."/>
            <person name="Bennett D."/>
            <person name="Apte S."/>
            <person name="Camacho D."/>
            <person name="Thomas B.C."/>
            <person name="Warren L.A."/>
            <person name="Banfield J.F."/>
        </authorList>
    </citation>
    <scope>NUCLEOTIDE SEQUENCE [LARGE SCALE GENOMIC DNA]</scope>
    <source>
        <strain evidence="6">32-69-9</strain>
    </source>
</reference>
<evidence type="ECO:0000256" key="2">
    <source>
        <dbReference type="ARBA" id="ARBA00022448"/>
    </source>
</evidence>
<proteinExistence type="inferred from homology"/>
<dbReference type="SUPFAM" id="SSF53850">
    <property type="entry name" value="Periplasmic binding protein-like II"/>
    <property type="match status" value="1"/>
</dbReference>
<organism evidence="6 7">
    <name type="scientific">Brevundimonas subvibrioides</name>
    <dbReference type="NCBI Taxonomy" id="74313"/>
    <lineage>
        <taxon>Bacteria</taxon>
        <taxon>Pseudomonadati</taxon>
        <taxon>Pseudomonadota</taxon>
        <taxon>Alphaproteobacteria</taxon>
        <taxon>Caulobacterales</taxon>
        <taxon>Caulobacteraceae</taxon>
        <taxon>Brevundimonas</taxon>
    </lineage>
</organism>
<name>A0A258FQ48_9CAUL</name>
<evidence type="ECO:0000313" key="7">
    <source>
        <dbReference type="Proteomes" id="UP000215595"/>
    </source>
</evidence>
<evidence type="ECO:0000256" key="4">
    <source>
        <dbReference type="SAM" id="SignalP"/>
    </source>
</evidence>
<evidence type="ECO:0000259" key="5">
    <source>
        <dbReference type="SMART" id="SM00062"/>
    </source>
</evidence>
<dbReference type="Proteomes" id="UP000215595">
    <property type="component" value="Unassembled WGS sequence"/>
</dbReference>
<protein>
    <submittedName>
        <fullName evidence="6">Amino acid ABC transporter substrate-binding protein</fullName>
    </submittedName>
</protein>
<feature type="chain" id="PRO_5012853110" evidence="4">
    <location>
        <begin position="23"/>
        <end position="369"/>
    </location>
</feature>
<dbReference type="CDD" id="cd13692">
    <property type="entry name" value="PBP2_BztA"/>
    <property type="match status" value="1"/>
</dbReference>
<dbReference type="AlphaFoldDB" id="A0A258FQ48"/>
<comment type="similarity">
    <text evidence="1">Belongs to the bacterial solute-binding protein 3 family.</text>
</comment>
<gene>
    <name evidence="6" type="ORF">B7Z01_05600</name>
</gene>
<dbReference type="InterPro" id="IPR001638">
    <property type="entry name" value="Solute-binding_3/MltF_N"/>
</dbReference>
<dbReference type="SMART" id="SM00062">
    <property type="entry name" value="PBPb"/>
    <property type="match status" value="1"/>
</dbReference>
<dbReference type="GO" id="GO:0006865">
    <property type="term" value="P:amino acid transport"/>
    <property type="evidence" value="ECO:0007669"/>
    <property type="project" value="TreeGrafter"/>
</dbReference>
<feature type="signal peptide" evidence="4">
    <location>
        <begin position="1"/>
        <end position="22"/>
    </location>
</feature>
<accession>A0A258FQ48</accession>
<comment type="caution">
    <text evidence="6">The sequence shown here is derived from an EMBL/GenBank/DDBJ whole genome shotgun (WGS) entry which is preliminary data.</text>
</comment>
<evidence type="ECO:0000256" key="1">
    <source>
        <dbReference type="ARBA" id="ARBA00010333"/>
    </source>
</evidence>
<sequence length="369" mass="39737">MGVSSGRISLWTASLAAIVALAACGRDAEPEVPVETEGPARTAASVETVESPTLQAIKRRGRLNCGVHQGLVGFAYTDNRGEWRGFDADFCRGLAAAILGDADAVRFVPLTAENRFQALADDRIDVLWRNTSWTMERDTGGQLAFAGVNYYDGQGFLVRRSLNLSSAAELTGARVCVQSGSTSALNAEDYFRSRSIDYEAVVQPSEEAAREAYGREECDAFSADISALAAARTTLSSPAQHVLLPEVISKEPLGPVTRRGDEQWTAVVRWTLNALILAEEYGVTQANVEEQSKAARDPRVRRLLGAEGEFGQRLGLSATWAVDAVGAVGNYGEIFERNLGTQSPLDLARGLNAQWNARPGGLIYGLPVR</sequence>